<feature type="region of interest" description="Disordered" evidence="1">
    <location>
        <begin position="79"/>
        <end position="101"/>
    </location>
</feature>
<sequence>MTQLAQIISEHPTSGSWRHTSDPQIDAEVRLAPSLVDGRPKPLPQTLLLHKCATIAGRETPEHTLSWTSLSPPCRVCRRTTSTSSDAGNTDLSWRNRLQSD</sequence>
<feature type="region of interest" description="Disordered" evidence="1">
    <location>
        <begin position="1"/>
        <end position="22"/>
    </location>
</feature>
<proteinExistence type="predicted"/>
<gene>
    <name evidence="2" type="ORF">QC764_0039900</name>
</gene>
<reference evidence="2 3" key="1">
    <citation type="journal article" date="2023" name="bioRxiv">
        <title>High-quality genome assemblies of four members of thePodospora anserinaspecies complex.</title>
        <authorList>
            <person name="Ament-Velasquez S.L."/>
            <person name="Vogan A.A."/>
            <person name="Wallerman O."/>
            <person name="Hartmann F."/>
            <person name="Gautier V."/>
            <person name="Silar P."/>
            <person name="Giraud T."/>
            <person name="Johannesson H."/>
        </authorList>
    </citation>
    <scope>NUCLEOTIDE SEQUENCE [LARGE SCALE GENOMIC DNA]</scope>
    <source>
        <strain evidence="2 3">CBS 124.78</strain>
    </source>
</reference>
<keyword evidence="3" id="KW-1185">Reference proteome</keyword>
<accession>A0ABR0IHR8</accession>
<dbReference type="EMBL" id="JAFFHC010000002">
    <property type="protein sequence ID" value="KAK4679940.1"/>
    <property type="molecule type" value="Genomic_DNA"/>
</dbReference>
<dbReference type="Proteomes" id="UP001323617">
    <property type="component" value="Unassembled WGS sequence"/>
</dbReference>
<evidence type="ECO:0000313" key="2">
    <source>
        <dbReference type="EMBL" id="KAK4679940.1"/>
    </source>
</evidence>
<organism evidence="2 3">
    <name type="scientific">Podospora pseudoanserina</name>
    <dbReference type="NCBI Taxonomy" id="2609844"/>
    <lineage>
        <taxon>Eukaryota</taxon>
        <taxon>Fungi</taxon>
        <taxon>Dikarya</taxon>
        <taxon>Ascomycota</taxon>
        <taxon>Pezizomycotina</taxon>
        <taxon>Sordariomycetes</taxon>
        <taxon>Sordariomycetidae</taxon>
        <taxon>Sordariales</taxon>
        <taxon>Podosporaceae</taxon>
        <taxon>Podospora</taxon>
    </lineage>
</organism>
<feature type="compositionally biased region" description="Polar residues" evidence="1">
    <location>
        <begin position="1"/>
        <end position="18"/>
    </location>
</feature>
<name>A0ABR0IHR8_9PEZI</name>
<comment type="caution">
    <text evidence="2">The sequence shown here is derived from an EMBL/GenBank/DDBJ whole genome shotgun (WGS) entry which is preliminary data.</text>
</comment>
<dbReference type="RefSeq" id="XP_062803410.1">
    <property type="nucleotide sequence ID" value="XM_062940278.1"/>
</dbReference>
<evidence type="ECO:0000313" key="3">
    <source>
        <dbReference type="Proteomes" id="UP001323617"/>
    </source>
</evidence>
<dbReference type="GeneID" id="87960812"/>
<protein>
    <submittedName>
        <fullName evidence="2">Uncharacterized protein</fullName>
    </submittedName>
</protein>
<evidence type="ECO:0000256" key="1">
    <source>
        <dbReference type="SAM" id="MobiDB-lite"/>
    </source>
</evidence>